<evidence type="ECO:0000313" key="2">
    <source>
        <dbReference type="Proteomes" id="UP000019146"/>
    </source>
</evidence>
<name>A0A0P0RBF6_9BURK</name>
<evidence type="ECO:0000313" key="1">
    <source>
        <dbReference type="EMBL" id="ALL65776.1"/>
    </source>
</evidence>
<dbReference type="Gene3D" id="1.10.1070.20">
    <property type="match status" value="1"/>
</dbReference>
<dbReference type="RefSeq" id="WP_051453782.1">
    <property type="nucleotide sequence ID" value="NZ_CP012746.1"/>
</dbReference>
<dbReference type="EMBL" id="CP012746">
    <property type="protein sequence ID" value="ALL65776.1"/>
    <property type="molecule type" value="Genomic_DNA"/>
</dbReference>
<dbReference type="GeneID" id="69969796"/>
<proteinExistence type="predicted"/>
<accession>A0A0P0RBF6</accession>
<gene>
    <name evidence="1" type="ORF">K788_00032495</name>
</gene>
<dbReference type="KEGG" id="bcai:K788_00032495"/>
<organism evidence="1 2">
    <name type="scientific">Paraburkholderia caribensis MBA4</name>
    <dbReference type="NCBI Taxonomy" id="1323664"/>
    <lineage>
        <taxon>Bacteria</taxon>
        <taxon>Pseudomonadati</taxon>
        <taxon>Pseudomonadota</taxon>
        <taxon>Betaproteobacteria</taxon>
        <taxon>Burkholderiales</taxon>
        <taxon>Burkholderiaceae</taxon>
        <taxon>Paraburkholderia</taxon>
    </lineage>
</organism>
<evidence type="ECO:0008006" key="3">
    <source>
        <dbReference type="Google" id="ProtNLM"/>
    </source>
</evidence>
<protein>
    <recommendedName>
        <fullName evidence="3">HipA-like C-terminal domain-containing protein</fullName>
    </recommendedName>
</protein>
<sequence length="311" mass="34770">MYPIIVVPAGAAELTEQLGTKFKFWYRDADLGRSLFKEGRPNTGENWAERLACELALALDIPHAFYELARFGDRWGVVTPSFAIPPDRLVHGNELLARAVGDRVRDGERNYRARHHTIALVLGLLLLSAEDNLILPPKGFIPFEGVKTALDVFVGYLLFDAWIANQDRHDQNWGLVLYADSRQVCLAPSFDHGSGLARNLLDARREEMMNTKDKQRSVEAYAMKARSAFYPRGATEKTKAISTFDAFAYALRVAPTAGAAWLARLREITDDRIDAMIGLLPDDVVSPIARQFTSILLKLNRTRLLAMGPEA</sequence>
<reference evidence="1 2" key="1">
    <citation type="journal article" date="2014" name="Genome Announc.">
        <title>Draft Genome Sequence of the Haloacid-Degrading Burkholderia caribensis Strain MBA4.</title>
        <authorList>
            <person name="Pan Y."/>
            <person name="Kong K.F."/>
            <person name="Tsang J.S."/>
        </authorList>
    </citation>
    <scope>NUCLEOTIDE SEQUENCE [LARGE SCALE GENOMIC DNA]</scope>
    <source>
        <strain evidence="1 2">MBA4</strain>
    </source>
</reference>
<dbReference type="Proteomes" id="UP000019146">
    <property type="component" value="Chromosome 1"/>
</dbReference>
<dbReference type="AlphaFoldDB" id="A0A0P0RBF6"/>